<protein>
    <recommendedName>
        <fullName evidence="3">DUF2971 domain-containing protein</fullName>
    </recommendedName>
</protein>
<dbReference type="Pfam" id="PF11185">
    <property type="entry name" value="DUF2971"/>
    <property type="match status" value="1"/>
</dbReference>
<sequence>MENLKGFPETKAAKLNSLENSILEEWWRFHRPTPQKLYHYTTAEGLIGILNSTSFWMTNLRYMNDLSELQYSVDLIENIIEAKISEFASNVILKEFFNRIRNTFSPFGGDAEVFAVCFCEQGNLLSQWRAYGGRGGGYAIGIDFFHLLRFLSKKCFLRKIIYEPAKQKEIIVSVIEKVCGLLREMTSGQDIKKADSDNTLPQFCMFLNHILGEYIFSFKHPEFSEEQEWRLVYVWDCNPILNRESNFNDLKFRTFGGNVIPYCEVSFNNAVKASRQDDYGLSFPVQELVIGPTLNPDFNSQSVASLLTKINPDHYPLIKKSGIPLRWL</sequence>
<evidence type="ECO:0008006" key="3">
    <source>
        <dbReference type="Google" id="ProtNLM"/>
    </source>
</evidence>
<dbReference type="InterPro" id="IPR021352">
    <property type="entry name" value="DUF2971"/>
</dbReference>
<name>A0A1F7RMD1_9BACT</name>
<accession>A0A1F7RMD1</accession>
<evidence type="ECO:0000313" key="2">
    <source>
        <dbReference type="Proteomes" id="UP000178526"/>
    </source>
</evidence>
<proteinExistence type="predicted"/>
<dbReference type="Proteomes" id="UP000178526">
    <property type="component" value="Unassembled WGS sequence"/>
</dbReference>
<dbReference type="EMBL" id="MGDB01000036">
    <property type="protein sequence ID" value="OGL42611.1"/>
    <property type="molecule type" value="Genomic_DNA"/>
</dbReference>
<gene>
    <name evidence="1" type="ORF">A2042_05910</name>
</gene>
<reference evidence="1 2" key="1">
    <citation type="journal article" date="2016" name="Nat. Commun.">
        <title>Thousands of microbial genomes shed light on interconnected biogeochemical processes in an aquifer system.</title>
        <authorList>
            <person name="Anantharaman K."/>
            <person name="Brown C.T."/>
            <person name="Hug L.A."/>
            <person name="Sharon I."/>
            <person name="Castelle C.J."/>
            <person name="Probst A.J."/>
            <person name="Thomas B.C."/>
            <person name="Singh A."/>
            <person name="Wilkins M.J."/>
            <person name="Karaoz U."/>
            <person name="Brodie E.L."/>
            <person name="Williams K.H."/>
            <person name="Hubbard S.S."/>
            <person name="Banfield J.F."/>
        </authorList>
    </citation>
    <scope>NUCLEOTIDE SEQUENCE [LARGE SCALE GENOMIC DNA]</scope>
</reference>
<evidence type="ECO:0000313" key="1">
    <source>
        <dbReference type="EMBL" id="OGL42611.1"/>
    </source>
</evidence>
<dbReference type="AlphaFoldDB" id="A0A1F7RMD1"/>
<comment type="caution">
    <text evidence="1">The sequence shown here is derived from an EMBL/GenBank/DDBJ whole genome shotgun (WGS) entry which is preliminary data.</text>
</comment>
<organism evidence="1 2">
    <name type="scientific">Candidatus Schekmanbacteria bacterium GWA2_38_11</name>
    <dbReference type="NCBI Taxonomy" id="1817876"/>
    <lineage>
        <taxon>Bacteria</taxon>
        <taxon>Candidatus Schekmaniibacteriota</taxon>
    </lineage>
</organism>